<gene>
    <name evidence="3" type="ORF">GCM10014713_09110</name>
</gene>
<dbReference type="AlphaFoldDB" id="A0A918GYT0"/>
<dbReference type="CDD" id="cd00060">
    <property type="entry name" value="FHA"/>
    <property type="match status" value="1"/>
</dbReference>
<dbReference type="PANTHER" id="PTHR23308">
    <property type="entry name" value="NUCLEAR INHIBITOR OF PROTEIN PHOSPHATASE-1"/>
    <property type="match status" value="1"/>
</dbReference>
<dbReference type="Gene3D" id="2.60.200.20">
    <property type="match status" value="1"/>
</dbReference>
<keyword evidence="1" id="KW-0597">Phosphoprotein</keyword>
<keyword evidence="4" id="KW-1185">Reference proteome</keyword>
<dbReference type="EMBL" id="BMQQ01000002">
    <property type="protein sequence ID" value="GGT18415.1"/>
    <property type="molecule type" value="Genomic_DNA"/>
</dbReference>
<evidence type="ECO:0000256" key="1">
    <source>
        <dbReference type="ARBA" id="ARBA00022553"/>
    </source>
</evidence>
<evidence type="ECO:0000313" key="3">
    <source>
        <dbReference type="EMBL" id="GGT18415.1"/>
    </source>
</evidence>
<dbReference type="SUPFAM" id="SSF49879">
    <property type="entry name" value="SMAD/FHA domain"/>
    <property type="match status" value="1"/>
</dbReference>
<dbReference type="Proteomes" id="UP000619486">
    <property type="component" value="Unassembled WGS sequence"/>
</dbReference>
<organism evidence="3 4">
    <name type="scientific">Streptomyces purpureus</name>
    <dbReference type="NCBI Taxonomy" id="1951"/>
    <lineage>
        <taxon>Bacteria</taxon>
        <taxon>Bacillati</taxon>
        <taxon>Actinomycetota</taxon>
        <taxon>Actinomycetes</taxon>
        <taxon>Kitasatosporales</taxon>
        <taxon>Streptomycetaceae</taxon>
        <taxon>Streptomyces</taxon>
    </lineage>
</organism>
<comment type="caution">
    <text evidence="3">The sequence shown here is derived from an EMBL/GenBank/DDBJ whole genome shotgun (WGS) entry which is preliminary data.</text>
</comment>
<dbReference type="InterPro" id="IPR008984">
    <property type="entry name" value="SMAD_FHA_dom_sf"/>
</dbReference>
<dbReference type="InterPro" id="IPR012551">
    <property type="entry name" value="DUF1707_SHOCT-like"/>
</dbReference>
<sequence length="195" mass="21645">MTSSFEFHTYPARLSDAERDKALWMLREGAAQGKLSHDTFLHRMEAALQARRPDELAALTADLVTEGRWSRRLFGAVERMSAFTVRLGRAWQAERLPKLMLPLPGPHPLRIGRDPVNGLRLSHETVSRMHAELSLQGGMWILRDLGSTNGTTVNGQRVTGAVAVRPGDQVAFGRMSFRLSGPATEGRERPQLPAP</sequence>
<accession>A0A918GYT0</accession>
<proteinExistence type="predicted"/>
<evidence type="ECO:0000259" key="2">
    <source>
        <dbReference type="PROSITE" id="PS50006"/>
    </source>
</evidence>
<dbReference type="SMART" id="SM00240">
    <property type="entry name" value="FHA"/>
    <property type="match status" value="1"/>
</dbReference>
<dbReference type="InterPro" id="IPR050923">
    <property type="entry name" value="Cell_Proc_Reg/RNA_Proc"/>
</dbReference>
<reference evidence="3" key="1">
    <citation type="journal article" date="2014" name="Int. J. Syst. Evol. Microbiol.">
        <title>Complete genome sequence of Corynebacterium casei LMG S-19264T (=DSM 44701T), isolated from a smear-ripened cheese.</title>
        <authorList>
            <consortium name="US DOE Joint Genome Institute (JGI-PGF)"/>
            <person name="Walter F."/>
            <person name="Albersmeier A."/>
            <person name="Kalinowski J."/>
            <person name="Ruckert C."/>
        </authorList>
    </citation>
    <scope>NUCLEOTIDE SEQUENCE</scope>
    <source>
        <strain evidence="3">JCM 3172</strain>
    </source>
</reference>
<dbReference type="InterPro" id="IPR000253">
    <property type="entry name" value="FHA_dom"/>
</dbReference>
<reference evidence="3" key="2">
    <citation type="submission" date="2020-09" db="EMBL/GenBank/DDBJ databases">
        <authorList>
            <person name="Sun Q."/>
            <person name="Ohkuma M."/>
        </authorList>
    </citation>
    <scope>NUCLEOTIDE SEQUENCE</scope>
    <source>
        <strain evidence="3">JCM 3172</strain>
    </source>
</reference>
<dbReference type="Pfam" id="PF00498">
    <property type="entry name" value="FHA"/>
    <property type="match status" value="1"/>
</dbReference>
<protein>
    <submittedName>
        <fullName evidence="3">Peptide-binding protein</fullName>
    </submittedName>
</protein>
<name>A0A918GYT0_9ACTN</name>
<feature type="domain" description="FHA" evidence="2">
    <location>
        <begin position="109"/>
        <end position="158"/>
    </location>
</feature>
<dbReference type="PROSITE" id="PS50006">
    <property type="entry name" value="FHA_DOMAIN"/>
    <property type="match status" value="1"/>
</dbReference>
<dbReference type="Pfam" id="PF08044">
    <property type="entry name" value="DUF1707"/>
    <property type="match status" value="1"/>
</dbReference>
<dbReference type="RefSeq" id="WP_189200000.1">
    <property type="nucleotide sequence ID" value="NZ_BMQQ01000002.1"/>
</dbReference>
<evidence type="ECO:0000313" key="4">
    <source>
        <dbReference type="Proteomes" id="UP000619486"/>
    </source>
</evidence>